<gene>
    <name evidence="7" type="ORF">M6B38_281630</name>
</gene>
<keyword evidence="3 4" id="KW-0067">ATP-binding</keyword>
<comment type="domain">
    <text evidence="4">The DBINO region is involved in binding to DNA.</text>
</comment>
<protein>
    <recommendedName>
        <fullName evidence="4">Chromatin-remodeling ATPase INO80</fullName>
        <ecNumber evidence="4">3.6.4.-</ecNumber>
    </recommendedName>
</protein>
<keyword evidence="8" id="KW-1185">Reference proteome</keyword>
<dbReference type="PANTHER" id="PTHR45685:SF2">
    <property type="entry name" value="CHROMATIN-REMODELING ATPASE INO80"/>
    <property type="match status" value="1"/>
</dbReference>
<evidence type="ECO:0000256" key="4">
    <source>
        <dbReference type="RuleBase" id="RU368001"/>
    </source>
</evidence>
<evidence type="ECO:0000313" key="7">
    <source>
        <dbReference type="EMBL" id="KAJ6847292.1"/>
    </source>
</evidence>
<dbReference type="AlphaFoldDB" id="A0AAX6I2A8"/>
<evidence type="ECO:0000256" key="5">
    <source>
        <dbReference type="SAM" id="Coils"/>
    </source>
</evidence>
<dbReference type="Proteomes" id="UP001140949">
    <property type="component" value="Unassembled WGS sequence"/>
</dbReference>
<evidence type="ECO:0000256" key="1">
    <source>
        <dbReference type="ARBA" id="ARBA00004123"/>
    </source>
</evidence>
<feature type="domain" description="DBINO" evidence="6">
    <location>
        <begin position="1"/>
        <end position="77"/>
    </location>
</feature>
<dbReference type="EC" id="3.6.4.-" evidence="4"/>
<dbReference type="GO" id="GO:0031011">
    <property type="term" value="C:Ino80 complex"/>
    <property type="evidence" value="ECO:0007669"/>
    <property type="project" value="UniProtKB-UniRule"/>
</dbReference>
<comment type="caution">
    <text evidence="7">The sequence shown here is derived from an EMBL/GenBank/DDBJ whole genome shotgun (WGS) entry which is preliminary data.</text>
</comment>
<dbReference type="GO" id="GO:0016887">
    <property type="term" value="F:ATP hydrolysis activity"/>
    <property type="evidence" value="ECO:0007669"/>
    <property type="project" value="TreeGrafter"/>
</dbReference>
<organism evidence="7 8">
    <name type="scientific">Iris pallida</name>
    <name type="common">Sweet iris</name>
    <dbReference type="NCBI Taxonomy" id="29817"/>
    <lineage>
        <taxon>Eukaryota</taxon>
        <taxon>Viridiplantae</taxon>
        <taxon>Streptophyta</taxon>
        <taxon>Embryophyta</taxon>
        <taxon>Tracheophyta</taxon>
        <taxon>Spermatophyta</taxon>
        <taxon>Magnoliopsida</taxon>
        <taxon>Liliopsida</taxon>
        <taxon>Asparagales</taxon>
        <taxon>Iridaceae</taxon>
        <taxon>Iridoideae</taxon>
        <taxon>Irideae</taxon>
        <taxon>Iris</taxon>
    </lineage>
</organism>
<reference evidence="7" key="1">
    <citation type="journal article" date="2023" name="GigaByte">
        <title>Genome assembly of the bearded iris, Iris pallida Lam.</title>
        <authorList>
            <person name="Bruccoleri R.E."/>
            <person name="Oakeley E.J."/>
            <person name="Faust A.M.E."/>
            <person name="Altorfer M."/>
            <person name="Dessus-Babus S."/>
            <person name="Burckhardt D."/>
            <person name="Oertli M."/>
            <person name="Naumann U."/>
            <person name="Petersen F."/>
            <person name="Wong J."/>
        </authorList>
    </citation>
    <scope>NUCLEOTIDE SEQUENCE</scope>
    <source>
        <strain evidence="7">GSM-AAB239-AS_SAM_17_03QT</strain>
    </source>
</reference>
<sequence length="208" mass="23691">MRGAAIRTKKLARDMLLYWKRVDREHAEQRKKDEKEAAERLKREQELREAKRQQQSLNFLISQTELYSHFMKNKSIPQSAESLALMDSDSKALEGTSALEDTGQEDENDIEEAKMRRQAAMEVAQRVVSEQQKTTNSFDSDTVKLRQAGEPTFAENDSAITGSTNIDLLNPSTMPTTSSVQAPELFKGCLKECQLKGLQWLVNCYEKV</sequence>
<dbReference type="InterPro" id="IPR020838">
    <property type="entry name" value="DBINO"/>
</dbReference>
<evidence type="ECO:0000256" key="3">
    <source>
        <dbReference type="ARBA" id="ARBA00022840"/>
    </source>
</evidence>
<keyword evidence="7" id="KW-0347">Helicase</keyword>
<dbReference type="PANTHER" id="PTHR45685">
    <property type="entry name" value="HELICASE SRCAP-RELATED"/>
    <property type="match status" value="1"/>
</dbReference>
<comment type="function">
    <text evidence="4">ATPase component of the INO80 complex which remodels chromatin by shifting nucleosomes and is involved in DNA repair.</text>
</comment>
<evidence type="ECO:0000256" key="2">
    <source>
        <dbReference type="ARBA" id="ARBA00022741"/>
    </source>
</evidence>
<dbReference type="PROSITE" id="PS51413">
    <property type="entry name" value="DBINO"/>
    <property type="match status" value="1"/>
</dbReference>
<dbReference type="GO" id="GO:0004386">
    <property type="term" value="F:helicase activity"/>
    <property type="evidence" value="ECO:0007669"/>
    <property type="project" value="UniProtKB-KW"/>
</dbReference>
<feature type="coiled-coil region" evidence="5">
    <location>
        <begin position="24"/>
        <end position="54"/>
    </location>
</feature>
<keyword evidence="4" id="KW-0227">DNA damage</keyword>
<dbReference type="Pfam" id="PF13892">
    <property type="entry name" value="DBINO"/>
    <property type="match status" value="1"/>
</dbReference>
<dbReference type="GO" id="GO:0003677">
    <property type="term" value="F:DNA binding"/>
    <property type="evidence" value="ECO:0007669"/>
    <property type="project" value="UniProtKB-UniRule"/>
</dbReference>
<comment type="subunit">
    <text evidence="4">Component of the INO80 chromatin-remodeling complex.</text>
</comment>
<dbReference type="InterPro" id="IPR050520">
    <property type="entry name" value="INO80/SWR1_helicase"/>
</dbReference>
<keyword evidence="2" id="KW-0547">Nucleotide-binding</keyword>
<dbReference type="GO" id="GO:0006281">
    <property type="term" value="P:DNA repair"/>
    <property type="evidence" value="ECO:0007669"/>
    <property type="project" value="UniProtKB-UniRule"/>
</dbReference>
<reference evidence="7" key="2">
    <citation type="submission" date="2023-04" db="EMBL/GenBank/DDBJ databases">
        <authorList>
            <person name="Bruccoleri R.E."/>
            <person name="Oakeley E.J."/>
            <person name="Faust A.-M."/>
            <person name="Dessus-Babus S."/>
            <person name="Altorfer M."/>
            <person name="Burckhardt D."/>
            <person name="Oertli M."/>
            <person name="Naumann U."/>
            <person name="Petersen F."/>
            <person name="Wong J."/>
        </authorList>
    </citation>
    <scope>NUCLEOTIDE SEQUENCE</scope>
    <source>
        <strain evidence="7">GSM-AAB239-AS_SAM_17_03QT</strain>
        <tissue evidence="7">Leaf</tissue>
    </source>
</reference>
<keyword evidence="5" id="KW-0175">Coiled coil</keyword>
<comment type="catalytic activity">
    <reaction evidence="4">
        <text>ATP + H2O = ADP + phosphate + H(+)</text>
        <dbReference type="Rhea" id="RHEA:13065"/>
        <dbReference type="ChEBI" id="CHEBI:15377"/>
        <dbReference type="ChEBI" id="CHEBI:15378"/>
        <dbReference type="ChEBI" id="CHEBI:30616"/>
        <dbReference type="ChEBI" id="CHEBI:43474"/>
        <dbReference type="ChEBI" id="CHEBI:456216"/>
    </reaction>
</comment>
<accession>A0AAX6I2A8</accession>
<evidence type="ECO:0000313" key="8">
    <source>
        <dbReference type="Proteomes" id="UP001140949"/>
    </source>
</evidence>
<dbReference type="GO" id="GO:0006338">
    <property type="term" value="P:chromatin remodeling"/>
    <property type="evidence" value="ECO:0007669"/>
    <property type="project" value="UniProtKB-UniRule"/>
</dbReference>
<evidence type="ECO:0000259" key="6">
    <source>
        <dbReference type="PROSITE" id="PS51413"/>
    </source>
</evidence>
<comment type="similarity">
    <text evidence="4">Belongs to the SNF2/RAD54 helicase family.</text>
</comment>
<proteinExistence type="inferred from homology"/>
<dbReference type="GO" id="GO:0042393">
    <property type="term" value="F:histone binding"/>
    <property type="evidence" value="ECO:0007669"/>
    <property type="project" value="TreeGrafter"/>
</dbReference>
<comment type="subcellular location">
    <subcellularLocation>
        <location evidence="1 4">Nucleus</location>
    </subcellularLocation>
</comment>
<keyword evidence="4" id="KW-0238">DNA-binding</keyword>
<dbReference type="EMBL" id="JANAVB010005596">
    <property type="protein sequence ID" value="KAJ6847292.1"/>
    <property type="molecule type" value="Genomic_DNA"/>
</dbReference>
<name>A0AAX6I2A8_IRIPA</name>
<keyword evidence="4" id="KW-0234">DNA repair</keyword>
<keyword evidence="4" id="KW-0378">Hydrolase</keyword>
<dbReference type="GO" id="GO:0005524">
    <property type="term" value="F:ATP binding"/>
    <property type="evidence" value="ECO:0007669"/>
    <property type="project" value="UniProtKB-UniRule"/>
</dbReference>